<keyword evidence="2" id="KW-1185">Reference proteome</keyword>
<evidence type="ECO:0000313" key="1">
    <source>
        <dbReference type="EMBL" id="KAK0053282.1"/>
    </source>
</evidence>
<organism evidence="1 2">
    <name type="scientific">Biomphalaria pfeifferi</name>
    <name type="common">Bloodfluke planorb</name>
    <name type="synonym">Freshwater snail</name>
    <dbReference type="NCBI Taxonomy" id="112525"/>
    <lineage>
        <taxon>Eukaryota</taxon>
        <taxon>Metazoa</taxon>
        <taxon>Spiralia</taxon>
        <taxon>Lophotrochozoa</taxon>
        <taxon>Mollusca</taxon>
        <taxon>Gastropoda</taxon>
        <taxon>Heterobranchia</taxon>
        <taxon>Euthyneura</taxon>
        <taxon>Panpulmonata</taxon>
        <taxon>Hygrophila</taxon>
        <taxon>Lymnaeoidea</taxon>
        <taxon>Planorbidae</taxon>
        <taxon>Biomphalaria</taxon>
    </lineage>
</organism>
<feature type="non-terminal residue" evidence="1">
    <location>
        <position position="1"/>
    </location>
</feature>
<name>A0AAD8F692_BIOPF</name>
<evidence type="ECO:0000313" key="2">
    <source>
        <dbReference type="Proteomes" id="UP001233172"/>
    </source>
</evidence>
<sequence>FSTCLCGLDNKACTIKDGNIDMDKLDENEWTRNYFGDEYHLIVLTNLAIIGRLRLQQFSIPTNMAIDNGNDKKESNGPKLNVCHASTCTDDRKPLEHEKAFRLCERKDFLLKDDLQPKPGSSEALKQKVLMNK</sequence>
<reference evidence="1" key="2">
    <citation type="submission" date="2023-04" db="EMBL/GenBank/DDBJ databases">
        <authorList>
            <person name="Bu L."/>
            <person name="Lu L."/>
            <person name="Laidemitt M.R."/>
            <person name="Zhang S.M."/>
            <person name="Mutuku M."/>
            <person name="Mkoji G."/>
            <person name="Steinauer M."/>
            <person name="Loker E.S."/>
        </authorList>
    </citation>
    <scope>NUCLEOTIDE SEQUENCE</scope>
    <source>
        <strain evidence="1">KasaAsao</strain>
        <tissue evidence="1">Whole Snail</tissue>
    </source>
</reference>
<proteinExistence type="predicted"/>
<reference evidence="1" key="1">
    <citation type="journal article" date="2023" name="PLoS Negl. Trop. Dis.">
        <title>A genome sequence for Biomphalaria pfeifferi, the major vector snail for the human-infecting parasite Schistosoma mansoni.</title>
        <authorList>
            <person name="Bu L."/>
            <person name="Lu L."/>
            <person name="Laidemitt M.R."/>
            <person name="Zhang S.M."/>
            <person name="Mutuku M."/>
            <person name="Mkoji G."/>
            <person name="Steinauer M."/>
            <person name="Loker E.S."/>
        </authorList>
    </citation>
    <scope>NUCLEOTIDE SEQUENCE</scope>
    <source>
        <strain evidence="1">KasaAsao</strain>
    </source>
</reference>
<accession>A0AAD8F692</accession>
<dbReference type="EMBL" id="JASAOG010000087">
    <property type="protein sequence ID" value="KAK0053282.1"/>
    <property type="molecule type" value="Genomic_DNA"/>
</dbReference>
<comment type="caution">
    <text evidence="1">The sequence shown here is derived from an EMBL/GenBank/DDBJ whole genome shotgun (WGS) entry which is preliminary data.</text>
</comment>
<feature type="non-terminal residue" evidence="1">
    <location>
        <position position="133"/>
    </location>
</feature>
<dbReference type="AlphaFoldDB" id="A0AAD8F692"/>
<protein>
    <submittedName>
        <fullName evidence="1">Uncharacterized protein</fullName>
    </submittedName>
</protein>
<dbReference type="Proteomes" id="UP001233172">
    <property type="component" value="Unassembled WGS sequence"/>
</dbReference>
<gene>
    <name evidence="1" type="ORF">Bpfe_017213</name>
</gene>